<reference evidence="1 2" key="1">
    <citation type="journal article" date="2015" name="Genome Biol. Evol.">
        <title>Comparative Genomics of a Bacterivorous Green Alga Reveals Evolutionary Causalities and Consequences of Phago-Mixotrophic Mode of Nutrition.</title>
        <authorList>
            <person name="Burns J.A."/>
            <person name="Paasch A."/>
            <person name="Narechania A."/>
            <person name="Kim E."/>
        </authorList>
    </citation>
    <scope>NUCLEOTIDE SEQUENCE [LARGE SCALE GENOMIC DNA]</scope>
    <source>
        <strain evidence="1 2">PLY_AMNH</strain>
    </source>
</reference>
<sequence length="359" mass="39039">MEAHKFVHNIYHLSENDVDRISCERYILDELLAAVKCGDDRLVRPNPSDSTSAVQEVLLDAGILPALSTILSPSAPASWCCKAGVAEVLAHLARGNAEIRAQIGAADFIPNLFPLLKEREATAAACEAFWILAFNSPSNIAIMLSGRKGHLLEELLQLIQREAATWRSKMWAAAALQNLAANYYSSASGYYEDGASITYSGANVRARLIQADALNCFVNLVSTASPCIDPLPSQATDTLEKAGMAAWAAAGRKPTSPLPDSRRNITTGDDWLENSKSAEALQNFLSDEISRHAVMEWFTGNHSEISPRLLQRLVTIAEQGTSDLPFYAGQRKTVAILLVRTFKQTGNFNSISENQCSIG</sequence>
<dbReference type="AlphaFoldDB" id="A0AAE0GU99"/>
<accession>A0AAE0GU99</accession>
<keyword evidence="2" id="KW-1185">Reference proteome</keyword>
<gene>
    <name evidence="1" type="ORF">CYMTET_8141</name>
</gene>
<proteinExistence type="predicted"/>
<comment type="caution">
    <text evidence="1">The sequence shown here is derived from an EMBL/GenBank/DDBJ whole genome shotgun (WGS) entry which is preliminary data.</text>
</comment>
<dbReference type="InterPro" id="IPR016024">
    <property type="entry name" value="ARM-type_fold"/>
</dbReference>
<organism evidence="1 2">
    <name type="scientific">Cymbomonas tetramitiformis</name>
    <dbReference type="NCBI Taxonomy" id="36881"/>
    <lineage>
        <taxon>Eukaryota</taxon>
        <taxon>Viridiplantae</taxon>
        <taxon>Chlorophyta</taxon>
        <taxon>Pyramimonadophyceae</taxon>
        <taxon>Pyramimonadales</taxon>
        <taxon>Pyramimonadaceae</taxon>
        <taxon>Cymbomonas</taxon>
    </lineage>
</organism>
<evidence type="ECO:0000313" key="2">
    <source>
        <dbReference type="Proteomes" id="UP001190700"/>
    </source>
</evidence>
<dbReference type="Proteomes" id="UP001190700">
    <property type="component" value="Unassembled WGS sequence"/>
</dbReference>
<evidence type="ECO:0000313" key="1">
    <source>
        <dbReference type="EMBL" id="KAK3284198.1"/>
    </source>
</evidence>
<name>A0AAE0GU99_9CHLO</name>
<dbReference type="InterPro" id="IPR011989">
    <property type="entry name" value="ARM-like"/>
</dbReference>
<dbReference type="SUPFAM" id="SSF48371">
    <property type="entry name" value="ARM repeat"/>
    <property type="match status" value="1"/>
</dbReference>
<protein>
    <submittedName>
        <fullName evidence="1">Uncharacterized protein</fullName>
    </submittedName>
</protein>
<dbReference type="Gene3D" id="1.25.10.10">
    <property type="entry name" value="Leucine-rich Repeat Variant"/>
    <property type="match status" value="1"/>
</dbReference>
<dbReference type="EMBL" id="LGRX02002454">
    <property type="protein sequence ID" value="KAK3284198.1"/>
    <property type="molecule type" value="Genomic_DNA"/>
</dbReference>